<keyword evidence="4" id="KW-1185">Reference proteome</keyword>
<evidence type="ECO:0000313" key="4">
    <source>
        <dbReference type="Proteomes" id="UP000199036"/>
    </source>
</evidence>
<feature type="chain" id="PRO_5011728096" evidence="1">
    <location>
        <begin position="20"/>
        <end position="753"/>
    </location>
</feature>
<dbReference type="InterPro" id="IPR036116">
    <property type="entry name" value="FN3_sf"/>
</dbReference>
<dbReference type="Gene3D" id="2.60.40.10">
    <property type="entry name" value="Immunoglobulins"/>
    <property type="match status" value="2"/>
</dbReference>
<dbReference type="AlphaFoldDB" id="A0A1I5GZ06"/>
<evidence type="ECO:0000259" key="2">
    <source>
        <dbReference type="SMART" id="SM00060"/>
    </source>
</evidence>
<sequence>MKKIYVLFLVLFLSVKVYSQVSNYTFSQSNGTYQEITGGTVLATATAADYSSSFDNVVWNLPSGTIPFSFKFNDVSYTGLNVNSNGYITFGATTSSTSSYTPISSTTAYEGAISAWGRDINGAFHSSIVSDVSWKVEGASPNREFVIQYKNVRPSPSTSTTAIYAMNFQIRLLENGNVIKFIYGSHGFVLGTTNATGTPQIGLRGLTNSDYLNRSNSTSVNFTSSVAGTSNSSTQAYNTATGAPGMPTNGLIYTFTPPPICTGMPNGGTVSSATQVGCSPTAVSVPFANSGFSGFVYQWQESDDNGVLDPWSDVTGATTLSYTPPPINGSTNKYYRLKTTCSSSGQVAYSTVHTVTIPPAPNAATGMTFTNVTDNAVTVNWTNGNGDRRVLLVNTTNNFSSLPVSGAAYANGTVLSGGDILVWDGTAANTTISGLKCNTTYYFRLYEYKRCGSSPNYAFFPAAHISGNITTSAFTPTIVPMPATTNFTGFTGANLSTVFPGWEERVGDGPIAAAAGASAWTSSSALSVPTAKVNLYTNTRNEWIISPIVNITSISRVRFKAAITNFASGAVDPDRMIGTDDKVQVMISSDACGGGPWVSLYTFDASTTVNLTNVLTEYEVVIPSQYINQNIRIGFKATDGPIDDAPDYDFHITDVFVENIPPPSLTVSKTDILCHGGTGSATITVTGGLAPFTYSWSPSGGTAATATGLAAGIYTVTVTDAANRTATANVTIDEPDALVSNMASTSITCNGAN</sequence>
<organism evidence="3 4">
    <name type="scientific">Paenimyroides ummariense</name>
    <dbReference type="NCBI Taxonomy" id="913024"/>
    <lineage>
        <taxon>Bacteria</taxon>
        <taxon>Pseudomonadati</taxon>
        <taxon>Bacteroidota</taxon>
        <taxon>Flavobacteriia</taxon>
        <taxon>Flavobacteriales</taxon>
        <taxon>Flavobacteriaceae</taxon>
        <taxon>Paenimyroides</taxon>
    </lineage>
</organism>
<dbReference type="SMART" id="SM00060">
    <property type="entry name" value="FN3"/>
    <property type="match status" value="1"/>
</dbReference>
<dbReference type="EMBL" id="FOVI01000058">
    <property type="protein sequence ID" value="SFO41026.1"/>
    <property type="molecule type" value="Genomic_DNA"/>
</dbReference>
<feature type="signal peptide" evidence="1">
    <location>
        <begin position="1"/>
        <end position="19"/>
    </location>
</feature>
<dbReference type="SUPFAM" id="SSF49265">
    <property type="entry name" value="Fibronectin type III"/>
    <property type="match status" value="1"/>
</dbReference>
<protein>
    <submittedName>
        <fullName evidence="3">SprB repeat-containing protein</fullName>
    </submittedName>
</protein>
<dbReference type="Pfam" id="PF13573">
    <property type="entry name" value="SprB"/>
    <property type="match status" value="1"/>
</dbReference>
<dbReference type="InterPro" id="IPR013783">
    <property type="entry name" value="Ig-like_fold"/>
</dbReference>
<dbReference type="STRING" id="913024.SAMN05421741_1581"/>
<accession>A0A1I5GZ06</accession>
<reference evidence="4" key="1">
    <citation type="submission" date="2016-10" db="EMBL/GenBank/DDBJ databases">
        <authorList>
            <person name="Varghese N."/>
            <person name="Submissions S."/>
        </authorList>
    </citation>
    <scope>NUCLEOTIDE SEQUENCE [LARGE SCALE GENOMIC DNA]</scope>
    <source>
        <strain evidence="4">DS-12</strain>
    </source>
</reference>
<evidence type="ECO:0000256" key="1">
    <source>
        <dbReference type="SAM" id="SignalP"/>
    </source>
</evidence>
<feature type="domain" description="Fibronectin type-III" evidence="2">
    <location>
        <begin position="361"/>
        <end position="454"/>
    </location>
</feature>
<evidence type="ECO:0000313" key="3">
    <source>
        <dbReference type="EMBL" id="SFO41026.1"/>
    </source>
</evidence>
<gene>
    <name evidence="3" type="ORF">SAMN05421741_1581</name>
</gene>
<feature type="non-terminal residue" evidence="3">
    <location>
        <position position="753"/>
    </location>
</feature>
<dbReference type="RefSeq" id="WP_177205824.1">
    <property type="nucleotide sequence ID" value="NZ_FOVI01000058.1"/>
</dbReference>
<keyword evidence="1" id="KW-0732">Signal</keyword>
<name>A0A1I5GZ06_9FLAO</name>
<dbReference type="Proteomes" id="UP000199036">
    <property type="component" value="Unassembled WGS sequence"/>
</dbReference>
<proteinExistence type="predicted"/>
<dbReference type="InterPro" id="IPR025667">
    <property type="entry name" value="SprB_repeat"/>
</dbReference>
<dbReference type="InterPro" id="IPR003961">
    <property type="entry name" value="FN3_dom"/>
</dbReference>